<name>A0ABX2MAK0_9MICO</name>
<organism evidence="2 3">
    <name type="scientific">Curtobacterium pusillum</name>
    <dbReference type="NCBI Taxonomy" id="69373"/>
    <lineage>
        <taxon>Bacteria</taxon>
        <taxon>Bacillati</taxon>
        <taxon>Actinomycetota</taxon>
        <taxon>Actinomycetes</taxon>
        <taxon>Micrococcales</taxon>
        <taxon>Microbacteriaceae</taxon>
        <taxon>Curtobacterium</taxon>
    </lineage>
</organism>
<feature type="chain" id="PRO_5046404105" description="Bacterial Ig-like domain-containing protein" evidence="1">
    <location>
        <begin position="29"/>
        <end position="340"/>
    </location>
</feature>
<evidence type="ECO:0000313" key="3">
    <source>
        <dbReference type="Proteomes" id="UP000573001"/>
    </source>
</evidence>
<dbReference type="EMBL" id="JABMCE010000084">
    <property type="protein sequence ID" value="NUU15062.1"/>
    <property type="molecule type" value="Genomic_DNA"/>
</dbReference>
<sequence length="340" mass="35894">MGAFTKSVRVCGIAVLGFGLTFGTAALAAPAVASEPSAVSQTTRSGSVIEVTSDLSPTEDTAFDLAGVVHGVDVDEIVIGLGLPDHETATVPVAADGSFAYTFEDGLAAGRHTIDLAVEGAVQDESRSRSVLLEVRDADGIVPLPDDRFTPIEVRSEATYQRGERLTVQGVATPGAEVTITGWSAGVYGEKVRADERDGRWSWTSSNTMFDATQLFTFAQEHETGSDSAPIEFAAVAEEALTPLEVESEATYVRGKRLTVEGVATPGAEITIAGWGAGVYGEKVTADEQSGRWSWTSSNTMYDATQLFTFSQEHRLGSASESIEFRAVTDAAFSPYTATA</sequence>
<dbReference type="Proteomes" id="UP000573001">
    <property type="component" value="Unassembled WGS sequence"/>
</dbReference>
<comment type="caution">
    <text evidence="2">The sequence shown here is derived from an EMBL/GenBank/DDBJ whole genome shotgun (WGS) entry which is preliminary data.</text>
</comment>
<feature type="signal peptide" evidence="1">
    <location>
        <begin position="1"/>
        <end position="28"/>
    </location>
</feature>
<evidence type="ECO:0000256" key="1">
    <source>
        <dbReference type="SAM" id="SignalP"/>
    </source>
</evidence>
<gene>
    <name evidence="2" type="ORF">HP507_14610</name>
</gene>
<evidence type="ECO:0008006" key="4">
    <source>
        <dbReference type="Google" id="ProtNLM"/>
    </source>
</evidence>
<evidence type="ECO:0000313" key="2">
    <source>
        <dbReference type="EMBL" id="NUU15062.1"/>
    </source>
</evidence>
<dbReference type="RefSeq" id="WP_175352515.1">
    <property type="nucleotide sequence ID" value="NZ_BAAAWQ010000001.1"/>
</dbReference>
<keyword evidence="1" id="KW-0732">Signal</keyword>
<reference evidence="2 3" key="1">
    <citation type="submission" date="2020-05" db="EMBL/GenBank/DDBJ databases">
        <title>Genome Sequencing of Type Strains.</title>
        <authorList>
            <person name="Lemaire J.F."/>
            <person name="Inderbitzin P."/>
            <person name="Gregorio O.A."/>
            <person name="Collins S.B."/>
            <person name="Wespe N."/>
            <person name="Knight-Connoni V."/>
        </authorList>
    </citation>
    <scope>NUCLEOTIDE SEQUENCE [LARGE SCALE GENOMIC DNA]</scope>
    <source>
        <strain evidence="2 3">ATCC 19096</strain>
    </source>
</reference>
<protein>
    <recommendedName>
        <fullName evidence="4">Bacterial Ig-like domain-containing protein</fullName>
    </recommendedName>
</protein>
<accession>A0ABX2MAK0</accession>
<proteinExistence type="predicted"/>
<keyword evidence="3" id="KW-1185">Reference proteome</keyword>